<evidence type="ECO:0000313" key="3">
    <source>
        <dbReference type="Proteomes" id="UP000499080"/>
    </source>
</evidence>
<organism evidence="2 3">
    <name type="scientific">Araneus ventricosus</name>
    <name type="common">Orbweaver spider</name>
    <name type="synonym">Epeira ventricosa</name>
    <dbReference type="NCBI Taxonomy" id="182803"/>
    <lineage>
        <taxon>Eukaryota</taxon>
        <taxon>Metazoa</taxon>
        <taxon>Ecdysozoa</taxon>
        <taxon>Arthropoda</taxon>
        <taxon>Chelicerata</taxon>
        <taxon>Arachnida</taxon>
        <taxon>Araneae</taxon>
        <taxon>Araneomorphae</taxon>
        <taxon>Entelegynae</taxon>
        <taxon>Araneoidea</taxon>
        <taxon>Araneidae</taxon>
        <taxon>Araneus</taxon>
    </lineage>
</organism>
<protein>
    <submittedName>
        <fullName evidence="2">Uncharacterized protein</fullName>
    </submittedName>
</protein>
<dbReference type="EMBL" id="BGPR01000137">
    <property type="protein sequence ID" value="GBL98144.1"/>
    <property type="molecule type" value="Genomic_DNA"/>
</dbReference>
<comment type="caution">
    <text evidence="2">The sequence shown here is derived from an EMBL/GenBank/DDBJ whole genome shotgun (WGS) entry which is preliminary data.</text>
</comment>
<name>A0A4Y2C492_ARAVE</name>
<proteinExistence type="predicted"/>
<feature type="compositionally biased region" description="Polar residues" evidence="1">
    <location>
        <begin position="1"/>
        <end position="20"/>
    </location>
</feature>
<accession>A0A4Y2C492</accession>
<gene>
    <name evidence="2" type="ORF">AVEN_268239_1</name>
</gene>
<sequence>MTKTTPELASPSPNFRTTPTGGHLALTDLTCTRPVVHRWNQVSSLQPSGPEIETLPPGHRGLTGTYTGDCAYGIYKMTNIFFPLALAGNELLTFVGCFWKICP</sequence>
<evidence type="ECO:0000256" key="1">
    <source>
        <dbReference type="SAM" id="MobiDB-lite"/>
    </source>
</evidence>
<evidence type="ECO:0000313" key="2">
    <source>
        <dbReference type="EMBL" id="GBL98144.1"/>
    </source>
</evidence>
<reference evidence="2 3" key="1">
    <citation type="journal article" date="2019" name="Sci. Rep.">
        <title>Orb-weaving spider Araneus ventricosus genome elucidates the spidroin gene catalogue.</title>
        <authorList>
            <person name="Kono N."/>
            <person name="Nakamura H."/>
            <person name="Ohtoshi R."/>
            <person name="Moran D.A.P."/>
            <person name="Shinohara A."/>
            <person name="Yoshida Y."/>
            <person name="Fujiwara M."/>
            <person name="Mori M."/>
            <person name="Tomita M."/>
            <person name="Arakawa K."/>
        </authorList>
    </citation>
    <scope>NUCLEOTIDE SEQUENCE [LARGE SCALE GENOMIC DNA]</scope>
</reference>
<keyword evidence="3" id="KW-1185">Reference proteome</keyword>
<dbReference type="AlphaFoldDB" id="A0A4Y2C492"/>
<dbReference type="Proteomes" id="UP000499080">
    <property type="component" value="Unassembled WGS sequence"/>
</dbReference>
<feature type="region of interest" description="Disordered" evidence="1">
    <location>
        <begin position="1"/>
        <end position="23"/>
    </location>
</feature>